<keyword evidence="11" id="KW-1185">Reference proteome</keyword>
<dbReference type="GO" id="GO:0004180">
    <property type="term" value="F:carboxypeptidase activity"/>
    <property type="evidence" value="ECO:0007669"/>
    <property type="project" value="UniProtKB-KW"/>
</dbReference>
<feature type="binding site" evidence="6">
    <location>
        <position position="86"/>
    </location>
    <ligand>
        <name>chloride</name>
        <dbReference type="ChEBI" id="CHEBI:17996"/>
        <label>1</label>
    </ligand>
</feature>
<keyword evidence="9" id="KW-0645">Protease</keyword>
<gene>
    <name evidence="10" type="ORF">WH47_10776</name>
</gene>
<dbReference type="STRING" id="597456.A0A0L7QMD8"/>
<feature type="disulfide bond" evidence="7 8">
    <location>
        <begin position="11"/>
        <end position="19"/>
    </location>
</feature>
<evidence type="ECO:0000256" key="8">
    <source>
        <dbReference type="PROSITE-ProRule" id="PRU01355"/>
    </source>
</evidence>
<evidence type="ECO:0000256" key="4">
    <source>
        <dbReference type="ARBA" id="ARBA00023180"/>
    </source>
</evidence>
<evidence type="ECO:0000256" key="2">
    <source>
        <dbReference type="ARBA" id="ARBA00022729"/>
    </source>
</evidence>
<evidence type="ECO:0000313" key="11">
    <source>
        <dbReference type="Proteomes" id="UP000053825"/>
    </source>
</evidence>
<proteinExistence type="inferred from homology"/>
<evidence type="ECO:0000256" key="1">
    <source>
        <dbReference type="ARBA" id="ARBA00008139"/>
    </source>
</evidence>
<evidence type="ECO:0000256" key="3">
    <source>
        <dbReference type="ARBA" id="ARBA00023157"/>
    </source>
</evidence>
<feature type="glycosylation site" description="N-linked (GlcNAc...) asparagine; partial" evidence="5">
    <location>
        <position position="15"/>
    </location>
</feature>
<evidence type="ECO:0000256" key="5">
    <source>
        <dbReference type="PIRSR" id="PIRSR601548-10"/>
    </source>
</evidence>
<evidence type="ECO:0000256" key="7">
    <source>
        <dbReference type="PIRSR" id="PIRSR601548-4"/>
    </source>
</evidence>
<dbReference type="PRINTS" id="PR00791">
    <property type="entry name" value="PEPDIPTASEA"/>
</dbReference>
<dbReference type="InterPro" id="IPR001548">
    <property type="entry name" value="Peptidase_M2"/>
</dbReference>
<dbReference type="GO" id="GO:0005886">
    <property type="term" value="C:plasma membrane"/>
    <property type="evidence" value="ECO:0007669"/>
    <property type="project" value="TreeGrafter"/>
</dbReference>
<keyword evidence="2" id="KW-0732">Signal</keyword>
<dbReference type="EC" id="3.4.-.-" evidence="9"/>
<dbReference type="GO" id="GO:0008237">
    <property type="term" value="F:metallopeptidase activity"/>
    <property type="evidence" value="ECO:0007669"/>
    <property type="project" value="UniProtKB-KW"/>
</dbReference>
<dbReference type="Pfam" id="PF01401">
    <property type="entry name" value="Peptidase_M2"/>
    <property type="match status" value="1"/>
</dbReference>
<dbReference type="PANTHER" id="PTHR10514:SF44">
    <property type="entry name" value="ANGIOTENSIN-CONVERTING ENZYME-RELATED"/>
    <property type="match status" value="1"/>
</dbReference>
<evidence type="ECO:0000256" key="9">
    <source>
        <dbReference type="RuleBase" id="RU361144"/>
    </source>
</evidence>
<dbReference type="PANTHER" id="PTHR10514">
    <property type="entry name" value="ANGIOTENSIN-CONVERTING ENZYME"/>
    <property type="match status" value="1"/>
</dbReference>
<comment type="caution">
    <text evidence="8">Lacks conserved residue(s) required for the propagation of feature annotation.</text>
</comment>
<name>A0A0L7QMD8_9HYME</name>
<reference evidence="10 11" key="1">
    <citation type="submission" date="2015-07" db="EMBL/GenBank/DDBJ databases">
        <title>The genome of Habropoda laboriosa.</title>
        <authorList>
            <person name="Pan H."/>
            <person name="Kapheim K."/>
        </authorList>
    </citation>
    <scope>NUCLEOTIDE SEQUENCE [LARGE SCALE GENOMIC DNA]</scope>
    <source>
        <strain evidence="10">0110345459</strain>
    </source>
</reference>
<keyword evidence="9" id="KW-0121">Carboxypeptidase</keyword>
<dbReference type="EMBL" id="KQ414890">
    <property type="protein sequence ID" value="KOC59808.1"/>
    <property type="molecule type" value="Genomic_DNA"/>
</dbReference>
<dbReference type="PROSITE" id="PS52011">
    <property type="entry name" value="PEPTIDASE_M2"/>
    <property type="match status" value="1"/>
</dbReference>
<dbReference type="GO" id="GO:0008241">
    <property type="term" value="F:peptidyl-dipeptidase activity"/>
    <property type="evidence" value="ECO:0007669"/>
    <property type="project" value="InterPro"/>
</dbReference>
<dbReference type="SUPFAM" id="SSF55486">
    <property type="entry name" value="Metalloproteases ('zincins'), catalytic domain"/>
    <property type="match status" value="1"/>
</dbReference>
<evidence type="ECO:0000313" key="10">
    <source>
        <dbReference type="EMBL" id="KOC59808.1"/>
    </source>
</evidence>
<dbReference type="GO" id="GO:0006508">
    <property type="term" value="P:proteolysis"/>
    <property type="evidence" value="ECO:0007669"/>
    <property type="project" value="UniProtKB-KW"/>
</dbReference>
<comment type="similarity">
    <text evidence="1 8 9">Belongs to the peptidase M2 family.</text>
</comment>
<keyword evidence="9" id="KW-0378">Hydrolase</keyword>
<protein>
    <recommendedName>
        <fullName evidence="9">Angiotensin-converting enzyme</fullName>
        <ecNumber evidence="9">3.4.-.-</ecNumber>
    </recommendedName>
</protein>
<keyword evidence="4 5" id="KW-0325">Glycoprotein</keyword>
<dbReference type="GO" id="GO:0046872">
    <property type="term" value="F:metal ion binding"/>
    <property type="evidence" value="ECO:0007669"/>
    <property type="project" value="UniProtKB-KW"/>
</dbReference>
<comment type="cofactor">
    <cofactor evidence="9">
        <name>Zn(2+)</name>
        <dbReference type="ChEBI" id="CHEBI:29105"/>
    </cofactor>
    <text evidence="9">Binds 1 zinc ion per subunit.</text>
</comment>
<keyword evidence="9" id="KW-0862">Zinc</keyword>
<accession>A0A0L7QMD8</accession>
<sequence>MENIYSTAKICDYKNQSKCDLALEPELTELQMKSHDPEELKYIWVQWRKATGEKMKSLFTRYVELSNMAATLNNFTDNAAYWMKDYETDEFPEQIDTLWQQLKPLYLQLHAYVRRELRKKYGENVVSKDGPIPAHLLGNMWAQSWSNIADFSIPYPGKQLPDVTDAMIKQGSFNI</sequence>
<dbReference type="OrthoDB" id="10029630at2759"/>
<dbReference type="AlphaFoldDB" id="A0A0L7QMD8"/>
<dbReference type="GO" id="GO:0005615">
    <property type="term" value="C:extracellular space"/>
    <property type="evidence" value="ECO:0007669"/>
    <property type="project" value="TreeGrafter"/>
</dbReference>
<keyword evidence="9" id="KW-0482">Metalloprotease</keyword>
<keyword evidence="9" id="KW-0479">Metal-binding</keyword>
<dbReference type="Proteomes" id="UP000053825">
    <property type="component" value="Unassembled WGS sequence"/>
</dbReference>
<organism evidence="10 11">
    <name type="scientific">Habropoda laboriosa</name>
    <dbReference type="NCBI Taxonomy" id="597456"/>
    <lineage>
        <taxon>Eukaryota</taxon>
        <taxon>Metazoa</taxon>
        <taxon>Ecdysozoa</taxon>
        <taxon>Arthropoda</taxon>
        <taxon>Hexapoda</taxon>
        <taxon>Insecta</taxon>
        <taxon>Pterygota</taxon>
        <taxon>Neoptera</taxon>
        <taxon>Endopterygota</taxon>
        <taxon>Hymenoptera</taxon>
        <taxon>Apocrita</taxon>
        <taxon>Aculeata</taxon>
        <taxon>Apoidea</taxon>
        <taxon>Anthophila</taxon>
        <taxon>Apidae</taxon>
        <taxon>Habropoda</taxon>
    </lineage>
</organism>
<evidence type="ECO:0000256" key="6">
    <source>
        <dbReference type="PIRSR" id="PIRSR601548-2"/>
    </source>
</evidence>
<keyword evidence="3 7" id="KW-1015">Disulfide bond</keyword>